<feature type="compositionally biased region" description="Low complexity" evidence="1">
    <location>
        <begin position="1042"/>
        <end position="1054"/>
    </location>
</feature>
<dbReference type="InterPro" id="IPR050302">
    <property type="entry name" value="Rab_GAP_TBC_domain"/>
</dbReference>
<feature type="compositionally biased region" description="Basic residues" evidence="1">
    <location>
        <begin position="1059"/>
        <end position="1069"/>
    </location>
</feature>
<dbReference type="AlphaFoldDB" id="A0A9P6UT03"/>
<dbReference type="SUPFAM" id="SSF47923">
    <property type="entry name" value="Ypt/Rab-GAP domain of gyp1p"/>
    <property type="match status" value="2"/>
</dbReference>
<protein>
    <recommendedName>
        <fullName evidence="2">Rab-GAP TBC domain-containing protein</fullName>
    </recommendedName>
</protein>
<dbReference type="InterPro" id="IPR000195">
    <property type="entry name" value="Rab-GAP-TBC_dom"/>
</dbReference>
<evidence type="ECO:0000256" key="1">
    <source>
        <dbReference type="SAM" id="MobiDB-lite"/>
    </source>
</evidence>
<dbReference type="OrthoDB" id="159449at2759"/>
<dbReference type="PROSITE" id="PS50086">
    <property type="entry name" value="TBC_RABGAP"/>
    <property type="match status" value="1"/>
</dbReference>
<feature type="compositionally biased region" description="Low complexity" evidence="1">
    <location>
        <begin position="1013"/>
        <end position="1022"/>
    </location>
</feature>
<feature type="compositionally biased region" description="Polar residues" evidence="1">
    <location>
        <begin position="1029"/>
        <end position="1041"/>
    </location>
</feature>
<evidence type="ECO:0000313" key="4">
    <source>
        <dbReference type="Proteomes" id="UP000738325"/>
    </source>
</evidence>
<feature type="compositionally biased region" description="Polar residues" evidence="1">
    <location>
        <begin position="507"/>
        <end position="521"/>
    </location>
</feature>
<reference evidence="3" key="1">
    <citation type="journal article" date="2020" name="Fungal Divers.">
        <title>Resolving the Mortierellaceae phylogeny through synthesis of multi-gene phylogenetics and phylogenomics.</title>
        <authorList>
            <person name="Vandepol N."/>
            <person name="Liber J."/>
            <person name="Desiro A."/>
            <person name="Na H."/>
            <person name="Kennedy M."/>
            <person name="Barry K."/>
            <person name="Grigoriev I.V."/>
            <person name="Miller A.N."/>
            <person name="O'Donnell K."/>
            <person name="Stajich J.E."/>
            <person name="Bonito G."/>
        </authorList>
    </citation>
    <scope>NUCLEOTIDE SEQUENCE</scope>
    <source>
        <strain evidence="3">REB-010B</strain>
    </source>
</reference>
<dbReference type="FunFam" id="1.10.8.270:FF:000016">
    <property type="entry name" value="TBC1 domain family member 2A"/>
    <property type="match status" value="1"/>
</dbReference>
<evidence type="ECO:0000313" key="3">
    <source>
        <dbReference type="EMBL" id="KAG0318309.1"/>
    </source>
</evidence>
<feature type="region of interest" description="Disordered" evidence="1">
    <location>
        <begin position="492"/>
        <end position="529"/>
    </location>
</feature>
<feature type="compositionally biased region" description="Low complexity" evidence="1">
    <location>
        <begin position="408"/>
        <end position="418"/>
    </location>
</feature>
<dbReference type="Pfam" id="PF00566">
    <property type="entry name" value="RabGAP-TBC"/>
    <property type="match status" value="1"/>
</dbReference>
<dbReference type="PANTHER" id="PTHR47219">
    <property type="entry name" value="RAB GTPASE-ACTIVATING PROTEIN 1-LIKE"/>
    <property type="match status" value="1"/>
</dbReference>
<name>A0A9P6UT03_9FUNG</name>
<comment type="caution">
    <text evidence="3">The sequence shown here is derived from an EMBL/GenBank/DDBJ whole genome shotgun (WGS) entry which is preliminary data.</text>
</comment>
<dbReference type="InterPro" id="IPR035969">
    <property type="entry name" value="Rab-GAP_TBC_sf"/>
</dbReference>
<proteinExistence type="predicted"/>
<dbReference type="PANTHER" id="PTHR47219:SF9">
    <property type="entry name" value="GTPASE ACTIVATING PROTEIN AND CENTROSOME-ASSOCIATED, ISOFORM B"/>
    <property type="match status" value="1"/>
</dbReference>
<feature type="compositionally biased region" description="Polar residues" evidence="1">
    <location>
        <begin position="277"/>
        <end position="286"/>
    </location>
</feature>
<keyword evidence="4" id="KW-1185">Reference proteome</keyword>
<accession>A0A9P6UT03</accession>
<feature type="region of interest" description="Disordered" evidence="1">
    <location>
        <begin position="235"/>
        <end position="286"/>
    </location>
</feature>
<feature type="compositionally biased region" description="Low complexity" evidence="1">
    <location>
        <begin position="429"/>
        <end position="443"/>
    </location>
</feature>
<dbReference type="Proteomes" id="UP000738325">
    <property type="component" value="Unassembled WGS sequence"/>
</dbReference>
<feature type="compositionally biased region" description="Acidic residues" evidence="1">
    <location>
        <begin position="586"/>
        <end position="603"/>
    </location>
</feature>
<gene>
    <name evidence="3" type="ORF">BGZ99_005754</name>
</gene>
<feature type="compositionally biased region" description="Polar residues" evidence="1">
    <location>
        <begin position="249"/>
        <end position="265"/>
    </location>
</feature>
<dbReference type="Gene3D" id="1.10.8.270">
    <property type="entry name" value="putative rabgap domain of human tbc1 domain family member 14 like domains"/>
    <property type="match status" value="1"/>
</dbReference>
<dbReference type="FunFam" id="1.10.472.80:FF:000008">
    <property type="entry name" value="TBC1 domain family member 10A"/>
    <property type="match status" value="1"/>
</dbReference>
<dbReference type="GO" id="GO:0031267">
    <property type="term" value="F:small GTPase binding"/>
    <property type="evidence" value="ECO:0007669"/>
    <property type="project" value="TreeGrafter"/>
</dbReference>
<evidence type="ECO:0000259" key="2">
    <source>
        <dbReference type="PROSITE" id="PS50086"/>
    </source>
</evidence>
<feature type="compositionally biased region" description="Basic and acidic residues" evidence="1">
    <location>
        <begin position="444"/>
        <end position="463"/>
    </location>
</feature>
<feature type="region of interest" description="Disordered" evidence="1">
    <location>
        <begin position="586"/>
        <end position="610"/>
    </location>
</feature>
<feature type="compositionally biased region" description="Polar residues" evidence="1">
    <location>
        <begin position="128"/>
        <end position="147"/>
    </location>
</feature>
<feature type="region of interest" description="Disordered" evidence="1">
    <location>
        <begin position="408"/>
        <end position="477"/>
    </location>
</feature>
<feature type="region of interest" description="Disordered" evidence="1">
    <location>
        <begin position="77"/>
        <end position="203"/>
    </location>
</feature>
<feature type="region of interest" description="Disordered" evidence="1">
    <location>
        <begin position="1013"/>
        <end position="1069"/>
    </location>
</feature>
<feature type="compositionally biased region" description="Low complexity" evidence="1">
    <location>
        <begin position="180"/>
        <end position="200"/>
    </location>
</feature>
<sequence length="1069" mass="116245">MGVLLAEGMNEPLVESALQGIAQGTALKNVSADNDKDLMFMAGSGYCEGVIGRFKETDVDFATAPATLARTFSSTKVAGAKAAAPPVPLKSRSRAGSATSTSSDKRTGDAENITSRIRKKSSAHDMTRSSSSSKNHTTVASGSTLDPSTAELVGPRKLTSEENLEDNSSGLTAAPVIPPRSSSRQSKGSVSQKQSSGVQSLVTKSSASSVNSLADPHGSSASFITNSLEIKSNELTSASLDQRSRPPSRKNSACRTTAPHQQSSEPVVPSHDDRGSTRQQRNSNSHNYQKQLELDHEHLEHNHYLSSVLEDIRSKTHEVLQKTGFSMSPTAGLYADRGSKELDMTVVQMPLPPDATAATSASEPTLPLNIKTTSSALASSTTSSVSFAISAPDVGNAMSGSTGTSVFSVRNDTSASSRSSRDDNGPLQSSPLSATSVASSPESSAHHSVFDRLKPWSTSERRQRSNSGPARHSDSSLQQKIEEHQVFRVQSPQLESIRVSRQRRPSETTSMTVNSVGTTYSCPPHDSLSAEHRGQAQVSRNRSKHWFGIGRRASAHAVEDTRKPHPLGHGIEGGIVARHLSSLLRDDEDGEDSDGQEEDEDLDLEGRKSGETPRLYINDFGFIYDLDDETIQGQDLTGNGSSVGASGPLGSTVSTMSEVERKKDIKKQKHNRENELKWIHAVTTLQADNVRKSSKYKKLARRGVPASVRGRVWLFLAKADLYRQPGLFEELCKRGSLPIHEVIERDIHRCYPDHVHFRDGMDGTGQQDLHAILKAYAHYKPSVGYCQGMGRLVGMMLMQMPVEDAFWLLVATIEGYMQDYYIPSLRQLRIDAQVFERLLKDQDPPLAEHLLNNDVIPLMYMTQWFMTLYTMSLPWASVLRVWDVFYFDGVKALFRVGLAIMQLCRDHLLNKCPTSSELLAYILHIPLDILAPKPLLEAALQIKLKKQSVEKLIAVTAVSMDAAAAATTSASRSASKSVRKSVHTTTISTTTTATVTTSNNHTNNNKEQDIIASTSNTNSNNSDSKLPRRNSQPTSSDTNAASPTTSSGPSSFSPLNVFKTRKRAGTISK</sequence>
<organism evidence="3 4">
    <name type="scientific">Dissophora globulifera</name>
    <dbReference type="NCBI Taxonomy" id="979702"/>
    <lineage>
        <taxon>Eukaryota</taxon>
        <taxon>Fungi</taxon>
        <taxon>Fungi incertae sedis</taxon>
        <taxon>Mucoromycota</taxon>
        <taxon>Mortierellomycotina</taxon>
        <taxon>Mortierellomycetes</taxon>
        <taxon>Mortierellales</taxon>
        <taxon>Mortierellaceae</taxon>
        <taxon>Dissophora</taxon>
    </lineage>
</organism>
<feature type="domain" description="Rab-GAP TBC" evidence="2">
    <location>
        <begin position="703"/>
        <end position="889"/>
    </location>
</feature>
<dbReference type="EMBL" id="JAAAIP010000379">
    <property type="protein sequence ID" value="KAG0318309.1"/>
    <property type="molecule type" value="Genomic_DNA"/>
</dbReference>
<dbReference type="Gene3D" id="1.10.472.80">
    <property type="entry name" value="Ypt/Rab-GAP domain of gyp1p, domain 3"/>
    <property type="match status" value="1"/>
</dbReference>
<dbReference type="SMART" id="SM00164">
    <property type="entry name" value="TBC"/>
    <property type="match status" value="1"/>
</dbReference>
<dbReference type="GO" id="GO:0005096">
    <property type="term" value="F:GTPase activator activity"/>
    <property type="evidence" value="ECO:0007669"/>
    <property type="project" value="TreeGrafter"/>
</dbReference>